<dbReference type="AlphaFoldDB" id="A0A6J7A814"/>
<keyword evidence="3" id="KW-0479">Metal-binding</keyword>
<gene>
    <name evidence="7" type="ORF">UFOPK3164_00978</name>
    <name evidence="8" type="ORF">UFOPK3427_01338</name>
    <name evidence="9" type="ORF">UFOPK4112_00626</name>
</gene>
<keyword evidence="6" id="KW-0503">Monooxygenase</keyword>
<organism evidence="7">
    <name type="scientific">freshwater metagenome</name>
    <dbReference type="NCBI Taxonomy" id="449393"/>
    <lineage>
        <taxon>unclassified sequences</taxon>
        <taxon>metagenomes</taxon>
        <taxon>ecological metagenomes</taxon>
    </lineage>
</organism>
<dbReference type="Gene3D" id="1.10.630.10">
    <property type="entry name" value="Cytochrome P450"/>
    <property type="match status" value="1"/>
</dbReference>
<dbReference type="GO" id="GO:0036199">
    <property type="term" value="F:cholest-4-en-3-one 26-monooxygenase activity"/>
    <property type="evidence" value="ECO:0007669"/>
    <property type="project" value="TreeGrafter"/>
</dbReference>
<dbReference type="Pfam" id="PF00067">
    <property type="entry name" value="p450"/>
    <property type="match status" value="1"/>
</dbReference>
<dbReference type="GO" id="GO:0006707">
    <property type="term" value="P:cholesterol catabolic process"/>
    <property type="evidence" value="ECO:0007669"/>
    <property type="project" value="TreeGrafter"/>
</dbReference>
<dbReference type="InterPro" id="IPR002397">
    <property type="entry name" value="Cyt_P450_B"/>
</dbReference>
<keyword evidence="4" id="KW-0560">Oxidoreductase</keyword>
<evidence type="ECO:0000313" key="9">
    <source>
        <dbReference type="EMBL" id="CAB5016284.1"/>
    </source>
</evidence>
<dbReference type="EMBL" id="CAFBLT010000001">
    <property type="protein sequence ID" value="CAB4878993.1"/>
    <property type="molecule type" value="Genomic_DNA"/>
</dbReference>
<keyword evidence="2" id="KW-0349">Heme</keyword>
<reference evidence="7" key="1">
    <citation type="submission" date="2020-05" db="EMBL/GenBank/DDBJ databases">
        <authorList>
            <person name="Chiriac C."/>
            <person name="Salcher M."/>
            <person name="Ghai R."/>
            <person name="Kavagutti S V."/>
        </authorList>
    </citation>
    <scope>NUCLEOTIDE SEQUENCE</scope>
</reference>
<evidence type="ECO:0000256" key="4">
    <source>
        <dbReference type="ARBA" id="ARBA00023002"/>
    </source>
</evidence>
<evidence type="ECO:0000256" key="5">
    <source>
        <dbReference type="ARBA" id="ARBA00023004"/>
    </source>
</evidence>
<sequence length="407" mass="45647">MTSPTMSNSAAEFDPFSEEYFNGAYDLYRTMRDEAPVYFSEKYGFWALFLYDDVCDAHRNWQTFSSAHGVDLSTLSKDPDLIAMYRSIIMMDPPEHDRLRSLVSRVFTPRAIGALEPMVREVIQSYLAPFDDAESFDAVADFSAPFPAEIICRMLGVPDGDSDKIRHWIDLTLHREPGQMDPTPEGEAASLESGIYWYELVQEKRKHPGDDMLTRLTEVEVERDNGEMTKLDDAEIAGFATLLGGAGAETVTKLVGNAVYLFHKNPGEYAKIIDDPGKIGPAVEETLRYYPPSQYQGRYSVKESTYSGVTIPAGHPTILVSGSALRDERFYDQPDVFNIDRPPTLQLGLGYGIHSCLGAALARMESRIAFEELSKRWPSFEVDEEKCVRVNMSNVAGFGSVPVHRTR</sequence>
<name>A0A6J7A814_9ZZZZ</name>
<evidence type="ECO:0000256" key="1">
    <source>
        <dbReference type="ARBA" id="ARBA00010617"/>
    </source>
</evidence>
<dbReference type="FunFam" id="1.10.630.10:FF:000018">
    <property type="entry name" value="Cytochrome P450 monooxygenase"/>
    <property type="match status" value="1"/>
</dbReference>
<dbReference type="GO" id="GO:0008395">
    <property type="term" value="F:steroid hydroxylase activity"/>
    <property type="evidence" value="ECO:0007669"/>
    <property type="project" value="TreeGrafter"/>
</dbReference>
<dbReference type="PRINTS" id="PR00359">
    <property type="entry name" value="BP450"/>
</dbReference>
<dbReference type="InterPro" id="IPR001128">
    <property type="entry name" value="Cyt_P450"/>
</dbReference>
<evidence type="ECO:0000313" key="8">
    <source>
        <dbReference type="EMBL" id="CAB4878993.1"/>
    </source>
</evidence>
<dbReference type="GO" id="GO:0005506">
    <property type="term" value="F:iron ion binding"/>
    <property type="evidence" value="ECO:0007669"/>
    <property type="project" value="InterPro"/>
</dbReference>
<dbReference type="InterPro" id="IPR036396">
    <property type="entry name" value="Cyt_P450_sf"/>
</dbReference>
<accession>A0A6J7A814</accession>
<dbReference type="EMBL" id="CAFABE010000041">
    <property type="protein sequence ID" value="CAB4828983.1"/>
    <property type="molecule type" value="Genomic_DNA"/>
</dbReference>
<keyword evidence="5" id="KW-0408">Iron</keyword>
<comment type="similarity">
    <text evidence="1">Belongs to the cytochrome P450 family.</text>
</comment>
<evidence type="ECO:0000313" key="7">
    <source>
        <dbReference type="EMBL" id="CAB4828983.1"/>
    </source>
</evidence>
<dbReference type="SUPFAM" id="SSF48264">
    <property type="entry name" value="Cytochrome P450"/>
    <property type="match status" value="1"/>
</dbReference>
<dbReference type="PANTHER" id="PTHR46696:SF4">
    <property type="entry name" value="BIOTIN BIOSYNTHESIS CYTOCHROME P450"/>
    <property type="match status" value="1"/>
</dbReference>
<protein>
    <submittedName>
        <fullName evidence="7">Unannotated protein</fullName>
    </submittedName>
</protein>
<evidence type="ECO:0000256" key="3">
    <source>
        <dbReference type="ARBA" id="ARBA00022723"/>
    </source>
</evidence>
<dbReference type="PANTHER" id="PTHR46696">
    <property type="entry name" value="P450, PUTATIVE (EUROFUNG)-RELATED"/>
    <property type="match status" value="1"/>
</dbReference>
<evidence type="ECO:0000256" key="2">
    <source>
        <dbReference type="ARBA" id="ARBA00022617"/>
    </source>
</evidence>
<dbReference type="GO" id="GO:0020037">
    <property type="term" value="F:heme binding"/>
    <property type="evidence" value="ECO:0007669"/>
    <property type="project" value="InterPro"/>
</dbReference>
<evidence type="ECO:0000256" key="6">
    <source>
        <dbReference type="ARBA" id="ARBA00023033"/>
    </source>
</evidence>
<dbReference type="CDD" id="cd11078">
    <property type="entry name" value="CYP130-like"/>
    <property type="match status" value="1"/>
</dbReference>
<proteinExistence type="inferred from homology"/>
<dbReference type="EMBL" id="CAFBPM010000004">
    <property type="protein sequence ID" value="CAB5016284.1"/>
    <property type="molecule type" value="Genomic_DNA"/>
</dbReference>